<dbReference type="EMBL" id="JAGIOC010000001">
    <property type="protein sequence ID" value="MBP2408652.1"/>
    <property type="molecule type" value="Genomic_DNA"/>
</dbReference>
<name>A0ABS4YIM6_9MICO</name>
<sequence>MVDDDDARLAVLALRAEQGELTIPPDAVRRGPAARADTHTMLFTVLGRLPATAESDLFGPGIQRVLYVYYPEGSTLVGAVLDPPVSMHAPTTDALDAKVRAYVAEQRGVVEADVHPFGKRVDRERAVQTLVRLADDPR</sequence>
<comment type="caution">
    <text evidence="1">The sequence shown here is derived from an EMBL/GenBank/DDBJ whole genome shotgun (WGS) entry which is preliminary data.</text>
</comment>
<evidence type="ECO:0000313" key="1">
    <source>
        <dbReference type="EMBL" id="MBP2408652.1"/>
    </source>
</evidence>
<dbReference type="Proteomes" id="UP000698222">
    <property type="component" value="Unassembled WGS sequence"/>
</dbReference>
<evidence type="ECO:0000313" key="2">
    <source>
        <dbReference type="Proteomes" id="UP000698222"/>
    </source>
</evidence>
<keyword evidence="2" id="KW-1185">Reference proteome</keyword>
<reference evidence="1 2" key="1">
    <citation type="submission" date="2021-03" db="EMBL/GenBank/DDBJ databases">
        <title>Sequencing the genomes of 1000 actinobacteria strains.</title>
        <authorList>
            <person name="Klenk H.-P."/>
        </authorList>
    </citation>
    <scope>NUCLEOTIDE SEQUENCE [LARGE SCALE GENOMIC DNA]</scope>
    <source>
        <strain evidence="1 2">DSM 14564</strain>
    </source>
</reference>
<organism evidence="1 2">
    <name type="scientific">Brachybacterium fresconis</name>
    <dbReference type="NCBI Taxonomy" id="173363"/>
    <lineage>
        <taxon>Bacteria</taxon>
        <taxon>Bacillati</taxon>
        <taxon>Actinomycetota</taxon>
        <taxon>Actinomycetes</taxon>
        <taxon>Micrococcales</taxon>
        <taxon>Dermabacteraceae</taxon>
        <taxon>Brachybacterium</taxon>
    </lineage>
</organism>
<protein>
    <submittedName>
        <fullName evidence="1">Uncharacterized protein</fullName>
    </submittedName>
</protein>
<gene>
    <name evidence="1" type="ORF">JOF44_001555</name>
</gene>
<proteinExistence type="predicted"/>
<dbReference type="RefSeq" id="WP_209889441.1">
    <property type="nucleotide sequence ID" value="NZ_BAAAJV010000001.1"/>
</dbReference>
<accession>A0ABS4YIM6</accession>